<keyword evidence="4" id="KW-0732">Signal</keyword>
<dbReference type="Pfam" id="PF13715">
    <property type="entry name" value="CarbopepD_reg_2"/>
    <property type="match status" value="1"/>
</dbReference>
<dbReference type="SUPFAM" id="SSF56935">
    <property type="entry name" value="Porins"/>
    <property type="match status" value="1"/>
</dbReference>
<feature type="chain" id="PRO_5001866153" evidence="4">
    <location>
        <begin position="19"/>
        <end position="210"/>
    </location>
</feature>
<name>A0A090WKZ9_9FLAO</name>
<dbReference type="GO" id="GO:0009279">
    <property type="term" value="C:cell outer membrane"/>
    <property type="evidence" value="ECO:0007669"/>
    <property type="project" value="UniProtKB-SubCell"/>
</dbReference>
<dbReference type="InterPro" id="IPR036942">
    <property type="entry name" value="Beta-barrel_TonB_sf"/>
</dbReference>
<reference evidence="5 6" key="1">
    <citation type="journal article" date="2014" name="Genome Announc.">
        <title>Draft Genome Sequences of Marine Flavobacterium Algibacter lectus Strains SS8 and NR4.</title>
        <authorList>
            <person name="Takatani N."/>
            <person name="Nakanishi M."/>
            <person name="Meirelles P."/>
            <person name="Mino S."/>
            <person name="Suda W."/>
            <person name="Oshima K."/>
            <person name="Hattori M."/>
            <person name="Ohkuma M."/>
            <person name="Hosokawa M."/>
            <person name="Miyashita K."/>
            <person name="Thompson F.L."/>
            <person name="Niwa A."/>
            <person name="Sawabe T."/>
            <person name="Sawabe T."/>
        </authorList>
    </citation>
    <scope>NUCLEOTIDE SEQUENCE [LARGE SCALE GENOMIC DNA]</scope>
    <source>
        <strain evidence="6">JCM19274</strain>
    </source>
</reference>
<dbReference type="FunFam" id="2.60.40.1120:FF:000003">
    <property type="entry name" value="Outer membrane protein Omp121"/>
    <property type="match status" value="1"/>
</dbReference>
<organism evidence="5 6">
    <name type="scientific">Algibacter lectus</name>
    <dbReference type="NCBI Taxonomy" id="221126"/>
    <lineage>
        <taxon>Bacteria</taxon>
        <taxon>Pseudomonadati</taxon>
        <taxon>Bacteroidota</taxon>
        <taxon>Flavobacteriia</taxon>
        <taxon>Flavobacteriales</taxon>
        <taxon>Flavobacteriaceae</taxon>
        <taxon>Algibacter</taxon>
    </lineage>
</organism>
<evidence type="ECO:0000313" key="5">
    <source>
        <dbReference type="EMBL" id="GAL77745.1"/>
    </source>
</evidence>
<keyword evidence="2" id="KW-0472">Membrane</keyword>
<dbReference type="AlphaFoldDB" id="A0A090WKZ9"/>
<keyword evidence="3" id="KW-0998">Cell outer membrane</keyword>
<proteinExistence type="predicted"/>
<evidence type="ECO:0000313" key="6">
    <source>
        <dbReference type="Proteomes" id="UP000029643"/>
    </source>
</evidence>
<dbReference type="InterPro" id="IPR008969">
    <property type="entry name" value="CarboxyPept-like_regulatory"/>
</dbReference>
<dbReference type="Proteomes" id="UP000029643">
    <property type="component" value="Unassembled WGS sequence"/>
</dbReference>
<feature type="signal peptide" evidence="4">
    <location>
        <begin position="1"/>
        <end position="18"/>
    </location>
</feature>
<evidence type="ECO:0000256" key="3">
    <source>
        <dbReference type="ARBA" id="ARBA00023237"/>
    </source>
</evidence>
<sequence>MKQTILLLFLLITTLSFSQITVSGNVTDNNGEPIAGANVIVKGTSKGGVISDFNGNFQISTTSNNTILEFSFLGFENQEVKVDGKSRIDIILIESLESLNEVTIQGFSGVIGKSRKRTENIQTTAESVTALNSEGIESAGITDVSSFSALVPNLKFNSAQAVGLNFITVRGIPQVRGRRCTLSFCYRWCNYSRSKFVKSGVVRFSFSRSR</sequence>
<dbReference type="RefSeq" id="WP_081958553.1">
    <property type="nucleotide sequence ID" value="NZ_BBNU01000001.1"/>
</dbReference>
<comment type="subcellular location">
    <subcellularLocation>
        <location evidence="1">Cell outer membrane</location>
    </subcellularLocation>
</comment>
<dbReference type="Gene3D" id="2.60.40.1120">
    <property type="entry name" value="Carboxypeptidase-like, regulatory domain"/>
    <property type="match status" value="1"/>
</dbReference>
<evidence type="ECO:0000256" key="1">
    <source>
        <dbReference type="ARBA" id="ARBA00004442"/>
    </source>
</evidence>
<protein>
    <submittedName>
        <fullName evidence="5">Putative outer membrane protein</fullName>
    </submittedName>
</protein>
<evidence type="ECO:0000256" key="2">
    <source>
        <dbReference type="ARBA" id="ARBA00023136"/>
    </source>
</evidence>
<comment type="caution">
    <text evidence="5">The sequence shown here is derived from an EMBL/GenBank/DDBJ whole genome shotgun (WGS) entry which is preliminary data.</text>
</comment>
<dbReference type="Gene3D" id="2.40.170.20">
    <property type="entry name" value="TonB-dependent receptor, beta-barrel domain"/>
    <property type="match status" value="1"/>
</dbReference>
<dbReference type="SUPFAM" id="SSF49464">
    <property type="entry name" value="Carboxypeptidase regulatory domain-like"/>
    <property type="match status" value="1"/>
</dbReference>
<dbReference type="EMBL" id="BBNU01000001">
    <property type="protein sequence ID" value="GAL77745.1"/>
    <property type="molecule type" value="Genomic_DNA"/>
</dbReference>
<gene>
    <name evidence="5" type="ORF">JCM19274_5458</name>
</gene>
<evidence type="ECO:0000256" key="4">
    <source>
        <dbReference type="SAM" id="SignalP"/>
    </source>
</evidence>
<accession>A0A090WKZ9</accession>